<gene>
    <name evidence="2" type="ORF">NA56DRAFT_744445</name>
</gene>
<feature type="transmembrane region" description="Helical" evidence="1">
    <location>
        <begin position="6"/>
        <end position="24"/>
    </location>
</feature>
<keyword evidence="1" id="KW-0812">Transmembrane</keyword>
<dbReference type="EMBL" id="KZ613468">
    <property type="protein sequence ID" value="PMD26264.1"/>
    <property type="molecule type" value="Genomic_DNA"/>
</dbReference>
<organism evidence="2 3">
    <name type="scientific">Hyaloscypha hepaticicola</name>
    <dbReference type="NCBI Taxonomy" id="2082293"/>
    <lineage>
        <taxon>Eukaryota</taxon>
        <taxon>Fungi</taxon>
        <taxon>Dikarya</taxon>
        <taxon>Ascomycota</taxon>
        <taxon>Pezizomycotina</taxon>
        <taxon>Leotiomycetes</taxon>
        <taxon>Helotiales</taxon>
        <taxon>Hyaloscyphaceae</taxon>
        <taxon>Hyaloscypha</taxon>
    </lineage>
</organism>
<evidence type="ECO:0000256" key="1">
    <source>
        <dbReference type="SAM" id="Phobius"/>
    </source>
</evidence>
<evidence type="ECO:0000313" key="3">
    <source>
        <dbReference type="Proteomes" id="UP000235672"/>
    </source>
</evidence>
<keyword evidence="1" id="KW-0472">Membrane</keyword>
<evidence type="ECO:0000313" key="2">
    <source>
        <dbReference type="EMBL" id="PMD26264.1"/>
    </source>
</evidence>
<dbReference type="AlphaFoldDB" id="A0A2J6QJ42"/>
<protein>
    <submittedName>
        <fullName evidence="2">Uncharacterized protein</fullName>
    </submittedName>
</protein>
<dbReference type="Proteomes" id="UP000235672">
    <property type="component" value="Unassembled WGS sequence"/>
</dbReference>
<name>A0A2J6QJ42_9HELO</name>
<sequence length="177" mass="20036">MPSWTDYASFSIGLFVVLHLIAFIRPHGWVSRRLHPSFPANPDIAERNLLVPKTLALEELLKLQLPDTISTPSDRPIHVLPSPCGRIPLSPFRKLPNGKPPGRPKEILRWSLYPRSLRSCRTRNLPIYFNFQSDTFYMKDSFALESFCGGHRDFEKSGLGGDLKENIRHLGLGADCA</sequence>
<keyword evidence="1" id="KW-1133">Transmembrane helix</keyword>
<proteinExistence type="predicted"/>
<keyword evidence="3" id="KW-1185">Reference proteome</keyword>
<reference evidence="2 3" key="1">
    <citation type="submission" date="2016-05" db="EMBL/GenBank/DDBJ databases">
        <title>A degradative enzymes factory behind the ericoid mycorrhizal symbiosis.</title>
        <authorList>
            <consortium name="DOE Joint Genome Institute"/>
            <person name="Martino E."/>
            <person name="Morin E."/>
            <person name="Grelet G."/>
            <person name="Kuo A."/>
            <person name="Kohler A."/>
            <person name="Daghino S."/>
            <person name="Barry K."/>
            <person name="Choi C."/>
            <person name="Cichocki N."/>
            <person name="Clum A."/>
            <person name="Copeland A."/>
            <person name="Hainaut M."/>
            <person name="Haridas S."/>
            <person name="Labutti K."/>
            <person name="Lindquist E."/>
            <person name="Lipzen A."/>
            <person name="Khouja H.-R."/>
            <person name="Murat C."/>
            <person name="Ohm R."/>
            <person name="Olson A."/>
            <person name="Spatafora J."/>
            <person name="Veneault-Fourrey C."/>
            <person name="Henrissat B."/>
            <person name="Grigoriev I."/>
            <person name="Martin F."/>
            <person name="Perotto S."/>
        </authorList>
    </citation>
    <scope>NUCLEOTIDE SEQUENCE [LARGE SCALE GENOMIC DNA]</scope>
    <source>
        <strain evidence="2 3">UAMH 7357</strain>
    </source>
</reference>
<accession>A0A2J6QJ42</accession>